<reference evidence="1" key="1">
    <citation type="submission" date="2014-11" db="EMBL/GenBank/DDBJ databases">
        <authorList>
            <person name="Amaro Gonzalez C."/>
        </authorList>
    </citation>
    <scope>NUCLEOTIDE SEQUENCE</scope>
</reference>
<reference evidence="1" key="2">
    <citation type="journal article" date="2015" name="Fish Shellfish Immunol.">
        <title>Early steps in the European eel (Anguilla anguilla)-Vibrio vulnificus interaction in the gills: Role of the RtxA13 toxin.</title>
        <authorList>
            <person name="Callol A."/>
            <person name="Pajuelo D."/>
            <person name="Ebbesson L."/>
            <person name="Teles M."/>
            <person name="MacKenzie S."/>
            <person name="Amaro C."/>
        </authorList>
    </citation>
    <scope>NUCLEOTIDE SEQUENCE</scope>
</reference>
<accession>A0A0E9XD48</accession>
<sequence length="44" mass="5197">MFLLLQQFFQSVRMNWNGIAVFFALKLYDESVLNSSLFISSFLM</sequence>
<dbReference type="AlphaFoldDB" id="A0A0E9XD48"/>
<dbReference type="EMBL" id="GBXM01007998">
    <property type="protein sequence ID" value="JAI00580.1"/>
    <property type="molecule type" value="Transcribed_RNA"/>
</dbReference>
<evidence type="ECO:0000313" key="1">
    <source>
        <dbReference type="EMBL" id="JAI00580.1"/>
    </source>
</evidence>
<protein>
    <submittedName>
        <fullName evidence="1">Uncharacterized protein</fullName>
    </submittedName>
</protein>
<name>A0A0E9XD48_ANGAN</name>
<organism evidence="1">
    <name type="scientific">Anguilla anguilla</name>
    <name type="common">European freshwater eel</name>
    <name type="synonym">Muraena anguilla</name>
    <dbReference type="NCBI Taxonomy" id="7936"/>
    <lineage>
        <taxon>Eukaryota</taxon>
        <taxon>Metazoa</taxon>
        <taxon>Chordata</taxon>
        <taxon>Craniata</taxon>
        <taxon>Vertebrata</taxon>
        <taxon>Euteleostomi</taxon>
        <taxon>Actinopterygii</taxon>
        <taxon>Neopterygii</taxon>
        <taxon>Teleostei</taxon>
        <taxon>Anguilliformes</taxon>
        <taxon>Anguillidae</taxon>
        <taxon>Anguilla</taxon>
    </lineage>
</organism>
<proteinExistence type="predicted"/>